<dbReference type="Proteomes" id="UP000424805">
    <property type="component" value="Unassembled WGS sequence"/>
</dbReference>
<dbReference type="EMBL" id="VWFP01000016">
    <property type="protein sequence ID" value="KAA4625137.1"/>
    <property type="molecule type" value="Genomic_DNA"/>
</dbReference>
<organism evidence="1 4">
    <name type="scientific">Bacteroides ovatus</name>
    <dbReference type="NCBI Taxonomy" id="28116"/>
    <lineage>
        <taxon>Bacteria</taxon>
        <taxon>Pseudomonadati</taxon>
        <taxon>Bacteroidota</taxon>
        <taxon>Bacteroidia</taxon>
        <taxon>Bacteroidales</taxon>
        <taxon>Bacteroidaceae</taxon>
        <taxon>Bacteroides</taxon>
    </lineage>
</organism>
<reference evidence="3 4" key="1">
    <citation type="journal article" date="2019" name="Nat. Med.">
        <title>A library of human gut bacterial isolates paired with longitudinal multiomics data enables mechanistic microbiome research.</title>
        <authorList>
            <person name="Poyet M."/>
            <person name="Groussin M."/>
            <person name="Gibbons S.M."/>
            <person name="Avila-Pacheco J."/>
            <person name="Jiang X."/>
            <person name="Kearney S.M."/>
            <person name="Perrotta A.R."/>
            <person name="Berdy B."/>
            <person name="Zhao S."/>
            <person name="Lieberman T.D."/>
            <person name="Swanson P.K."/>
            <person name="Smith M."/>
            <person name="Roesemann S."/>
            <person name="Alexander J.E."/>
            <person name="Rich S.A."/>
            <person name="Livny J."/>
            <person name="Vlamakis H."/>
            <person name="Clish C."/>
            <person name="Bullock K."/>
            <person name="Deik A."/>
            <person name="Scott J."/>
            <person name="Pierce K.A."/>
            <person name="Xavier R.J."/>
            <person name="Alm E.J."/>
        </authorList>
    </citation>
    <scope>NUCLEOTIDE SEQUENCE [LARGE SCALE GENOMIC DNA]</scope>
    <source>
        <strain evidence="1 4">BIOML-A15</strain>
        <strain evidence="2 3">BIOML-A2</strain>
    </source>
</reference>
<dbReference type="RefSeq" id="WP_004303706.1">
    <property type="nucleotide sequence ID" value="NZ_CABKQC010000002.1"/>
</dbReference>
<dbReference type="EMBL" id="VWFC01000007">
    <property type="protein sequence ID" value="KAB1328019.1"/>
    <property type="molecule type" value="Genomic_DNA"/>
</dbReference>
<name>A0A5M5NAZ9_BACOV</name>
<evidence type="ECO:0000313" key="2">
    <source>
        <dbReference type="EMBL" id="KAB1328019.1"/>
    </source>
</evidence>
<dbReference type="AlphaFoldDB" id="A0A5M5NAZ9"/>
<protein>
    <recommendedName>
        <fullName evidence="5">Lipoprotein</fullName>
    </recommendedName>
</protein>
<dbReference type="PROSITE" id="PS51257">
    <property type="entry name" value="PROKAR_LIPOPROTEIN"/>
    <property type="match status" value="1"/>
</dbReference>
<evidence type="ECO:0008006" key="5">
    <source>
        <dbReference type="Google" id="ProtNLM"/>
    </source>
</evidence>
<evidence type="ECO:0000313" key="1">
    <source>
        <dbReference type="EMBL" id="KAA4625137.1"/>
    </source>
</evidence>
<dbReference type="Proteomes" id="UP000375690">
    <property type="component" value="Unassembled WGS sequence"/>
</dbReference>
<accession>A0A5M5NAZ9</accession>
<gene>
    <name evidence="2" type="ORF">F3B53_08570</name>
    <name evidence="1" type="ORF">F3B90_16145</name>
</gene>
<proteinExistence type="predicted"/>
<comment type="caution">
    <text evidence="1">The sequence shown here is derived from an EMBL/GenBank/DDBJ whole genome shotgun (WGS) entry which is preliminary data.</text>
</comment>
<evidence type="ECO:0000313" key="4">
    <source>
        <dbReference type="Proteomes" id="UP000424805"/>
    </source>
</evidence>
<sequence>MKKILFTIVVTLVFIGCSKESTIEQLSKEVEVSLDFSFTESGSMTRAGSTVYADFYNKYIKTKQLTPKTFNLTFKNKETGATATIRGSWNKKHSFKLLTGDYEVIGTSYPYGIHSAACIDSLYLKFNEKITIMNDTESVNLTAIYDSFMTIFDKNDKSKIELVKSPGSSNPNIAFKDIDNIFYAFFNEDFLGHSSKIYVFRNNTNSIIELDDIPFEKGKYYYFNDIDNSFNIPPMEEGN</sequence>
<evidence type="ECO:0000313" key="3">
    <source>
        <dbReference type="Proteomes" id="UP000375690"/>
    </source>
</evidence>